<proteinExistence type="predicted"/>
<comment type="caution">
    <text evidence="1">The sequence shown here is derived from an EMBL/GenBank/DDBJ whole genome shotgun (WGS) entry which is preliminary data.</text>
</comment>
<dbReference type="EMBL" id="AOKF01001371">
    <property type="protein sequence ID" value="EPN60246.1"/>
    <property type="molecule type" value="Genomic_DNA"/>
</dbReference>
<dbReference type="Gene3D" id="1.10.60.30">
    <property type="entry name" value="PSPTO4464-like domains"/>
    <property type="match status" value="1"/>
</dbReference>
<evidence type="ECO:0000313" key="2">
    <source>
        <dbReference type="Proteomes" id="UP000018849"/>
    </source>
</evidence>
<evidence type="ECO:0000313" key="1">
    <source>
        <dbReference type="EMBL" id="EPN60246.1"/>
    </source>
</evidence>
<gene>
    <name evidence="1" type="ORF">A245_16227</name>
</gene>
<accession>A0A656JYJ5</accession>
<protein>
    <submittedName>
        <fullName evidence="1">Uncharacterized protein</fullName>
    </submittedName>
</protein>
<dbReference type="Proteomes" id="UP000018849">
    <property type="component" value="Unassembled WGS sequence"/>
</dbReference>
<name>A0A656JYJ5_PSESF</name>
<dbReference type="InterPro" id="IPR023153">
    <property type="entry name" value="DarP_sf"/>
</dbReference>
<feature type="non-terminal residue" evidence="1">
    <location>
        <position position="1"/>
    </location>
</feature>
<dbReference type="AlphaFoldDB" id="A0A656JYJ5"/>
<reference evidence="1 2" key="1">
    <citation type="journal article" date="2013" name="PLoS Pathog.">
        <title>Genomic analysis of the Kiwifruit pathogen Pseudomonas syringae pv. actinidiae provides insight into the origins of an emergent plant disease.</title>
        <authorList>
            <person name="McCann H.C."/>
            <person name="Rikkerink E.H."/>
            <person name="Bertels F."/>
            <person name="Fiers M."/>
            <person name="Lu A."/>
            <person name="Rees-George J."/>
            <person name="Andersen M.T."/>
            <person name="Gleave A.P."/>
            <person name="Haubold B."/>
            <person name="Wohlers M.W."/>
            <person name="Guttman D.S."/>
            <person name="Wang P.W."/>
            <person name="Straub C."/>
            <person name="Vanneste J.L."/>
            <person name="Rainey P.B."/>
            <person name="Templeton M.D."/>
        </authorList>
    </citation>
    <scope>NUCLEOTIDE SEQUENCE [LARGE SCALE GENOMIC DNA]</scope>
    <source>
        <strain evidence="1 2">ICMP 19096</strain>
    </source>
</reference>
<organism evidence="1 2">
    <name type="scientific">Pseudomonas syringae pv. actinidiae ICMP 19096</name>
    <dbReference type="NCBI Taxonomy" id="1194405"/>
    <lineage>
        <taxon>Bacteria</taxon>
        <taxon>Pseudomonadati</taxon>
        <taxon>Pseudomonadota</taxon>
        <taxon>Gammaproteobacteria</taxon>
        <taxon>Pseudomonadales</taxon>
        <taxon>Pseudomonadaceae</taxon>
        <taxon>Pseudomonas</taxon>
        <taxon>Pseudomonas syringae</taxon>
    </lineage>
</organism>
<sequence length="29" mass="3485">EVARNKPPATSRKIFKYIRELDELQRGLR</sequence>